<protein>
    <submittedName>
        <fullName evidence="2">26S proteasome non-ATPase regulatory subunit</fullName>
    </submittedName>
</protein>
<dbReference type="Proteomes" id="UP001140094">
    <property type="component" value="Unassembled WGS sequence"/>
</dbReference>
<proteinExistence type="predicted"/>
<dbReference type="Pfam" id="PF25573">
    <property type="entry name" value="TPR_PSMD3_N"/>
    <property type="match status" value="1"/>
</dbReference>
<feature type="non-terminal residue" evidence="2">
    <location>
        <position position="167"/>
    </location>
</feature>
<dbReference type="EMBL" id="JANBUO010003746">
    <property type="protein sequence ID" value="KAJ2789645.1"/>
    <property type="molecule type" value="Genomic_DNA"/>
</dbReference>
<dbReference type="InterPro" id="IPR057985">
    <property type="entry name" value="TPR_PSMD3_N"/>
</dbReference>
<comment type="caution">
    <text evidence="2">The sequence shown here is derived from an EMBL/GenBank/DDBJ whole genome shotgun (WGS) entry which is preliminary data.</text>
</comment>
<keyword evidence="3" id="KW-1185">Reference proteome</keyword>
<dbReference type="AlphaFoldDB" id="A0A9W8LP48"/>
<keyword evidence="2" id="KW-0647">Proteasome</keyword>
<reference evidence="2" key="1">
    <citation type="submission" date="2022-07" db="EMBL/GenBank/DDBJ databases">
        <title>Phylogenomic reconstructions and comparative analyses of Kickxellomycotina fungi.</title>
        <authorList>
            <person name="Reynolds N.K."/>
            <person name="Stajich J.E."/>
            <person name="Barry K."/>
            <person name="Grigoriev I.V."/>
            <person name="Crous P."/>
            <person name="Smith M.E."/>
        </authorList>
    </citation>
    <scope>NUCLEOTIDE SEQUENCE</scope>
    <source>
        <strain evidence="2">NRRL 1565</strain>
    </source>
</reference>
<name>A0A9W8LP48_9FUNG</name>
<evidence type="ECO:0000313" key="3">
    <source>
        <dbReference type="Proteomes" id="UP001140094"/>
    </source>
</evidence>
<organism evidence="2 3">
    <name type="scientific">Coemansia guatemalensis</name>
    <dbReference type="NCBI Taxonomy" id="2761395"/>
    <lineage>
        <taxon>Eukaryota</taxon>
        <taxon>Fungi</taxon>
        <taxon>Fungi incertae sedis</taxon>
        <taxon>Zoopagomycota</taxon>
        <taxon>Kickxellomycotina</taxon>
        <taxon>Kickxellomycetes</taxon>
        <taxon>Kickxellales</taxon>
        <taxon>Kickxellaceae</taxon>
        <taxon>Coemansia</taxon>
    </lineage>
</organism>
<accession>A0A9W8LP48</accession>
<gene>
    <name evidence="2" type="primary">RPN3_2</name>
    <name evidence="2" type="ORF">H4R20_007142</name>
</gene>
<sequence>LTRSLKFLQRGIAAAEAHYIYRALRAVPSLRKRLSPEVLAEAIAACTSETDAPNVRDCLRSMLALLKQGQKESQSAGACGPELCLFLGLLSLLSLLDSGDRAGGIKLAESLINIISGSQRRTLDPIASRVFFYYSRIFEMEGRLHDVRPALLGALQAATLAGMKETK</sequence>
<feature type="non-terminal residue" evidence="2">
    <location>
        <position position="1"/>
    </location>
</feature>
<evidence type="ECO:0000259" key="1">
    <source>
        <dbReference type="Pfam" id="PF25573"/>
    </source>
</evidence>
<feature type="domain" description="26S proteasome non-ATPase regulatory subunit 3 N-terminal TPR repeats" evidence="1">
    <location>
        <begin position="5"/>
        <end position="165"/>
    </location>
</feature>
<dbReference type="OrthoDB" id="1713558at2759"/>
<dbReference type="GO" id="GO:0000502">
    <property type="term" value="C:proteasome complex"/>
    <property type="evidence" value="ECO:0007669"/>
    <property type="project" value="UniProtKB-KW"/>
</dbReference>
<evidence type="ECO:0000313" key="2">
    <source>
        <dbReference type="EMBL" id="KAJ2789645.1"/>
    </source>
</evidence>